<gene>
    <name evidence="1" type="ORF">SAMN06295960_3609</name>
</gene>
<dbReference type="EMBL" id="FXAZ01000005">
    <property type="protein sequence ID" value="SMG53904.1"/>
    <property type="molecule type" value="Genomic_DNA"/>
</dbReference>
<evidence type="ECO:0000313" key="1">
    <source>
        <dbReference type="EMBL" id="SMG53904.1"/>
    </source>
</evidence>
<reference evidence="1 2" key="1">
    <citation type="submission" date="2017-04" db="EMBL/GenBank/DDBJ databases">
        <authorList>
            <person name="Afonso C.L."/>
            <person name="Miller P.J."/>
            <person name="Scott M.A."/>
            <person name="Spackman E."/>
            <person name="Goraichik I."/>
            <person name="Dimitrov K.M."/>
            <person name="Suarez D.L."/>
            <person name="Swayne D.E."/>
        </authorList>
    </citation>
    <scope>NUCLEOTIDE SEQUENCE [LARGE SCALE GENOMIC DNA]</scope>
    <source>
        <strain evidence="1 2">11</strain>
    </source>
</reference>
<keyword evidence="2" id="KW-1185">Reference proteome</keyword>
<dbReference type="AlphaFoldDB" id="A0A1X7LK84"/>
<sequence length="52" mass="6302">MMNRRTLQVHQQLFLMHLLGKSPFHCRKQEQQFMRTLYILTLVKPAFGVQEK</sequence>
<proteinExistence type="predicted"/>
<evidence type="ECO:0000313" key="2">
    <source>
        <dbReference type="Proteomes" id="UP000193834"/>
    </source>
</evidence>
<protein>
    <submittedName>
        <fullName evidence="1">Uncharacterized protein</fullName>
    </submittedName>
</protein>
<organism evidence="1 2">
    <name type="scientific">Paenibacillus aquistagni</name>
    <dbReference type="NCBI Taxonomy" id="1852522"/>
    <lineage>
        <taxon>Bacteria</taxon>
        <taxon>Bacillati</taxon>
        <taxon>Bacillota</taxon>
        <taxon>Bacilli</taxon>
        <taxon>Bacillales</taxon>
        <taxon>Paenibacillaceae</taxon>
        <taxon>Paenibacillus</taxon>
    </lineage>
</organism>
<dbReference type="Proteomes" id="UP000193834">
    <property type="component" value="Unassembled WGS sequence"/>
</dbReference>
<accession>A0A1X7LK84</accession>
<name>A0A1X7LK84_9BACL</name>